<dbReference type="Proteomes" id="UP001595075">
    <property type="component" value="Unassembled WGS sequence"/>
</dbReference>
<accession>A0ABR4CH56</accession>
<evidence type="ECO:0000313" key="2">
    <source>
        <dbReference type="Proteomes" id="UP001595075"/>
    </source>
</evidence>
<comment type="caution">
    <text evidence="1">The sequence shown here is derived from an EMBL/GenBank/DDBJ whole genome shotgun (WGS) entry which is preliminary data.</text>
</comment>
<dbReference type="EMBL" id="JAZHXI010000008">
    <property type="protein sequence ID" value="KAL2069292.1"/>
    <property type="molecule type" value="Genomic_DNA"/>
</dbReference>
<reference evidence="1 2" key="1">
    <citation type="journal article" date="2024" name="Commun. Biol.">
        <title>Comparative genomic analysis of thermophilic fungi reveals convergent evolutionary adaptations and gene losses.</title>
        <authorList>
            <person name="Steindorff A.S."/>
            <person name="Aguilar-Pontes M.V."/>
            <person name="Robinson A.J."/>
            <person name="Andreopoulos B."/>
            <person name="LaButti K."/>
            <person name="Kuo A."/>
            <person name="Mondo S."/>
            <person name="Riley R."/>
            <person name="Otillar R."/>
            <person name="Haridas S."/>
            <person name="Lipzen A."/>
            <person name="Grimwood J."/>
            <person name="Schmutz J."/>
            <person name="Clum A."/>
            <person name="Reid I.D."/>
            <person name="Moisan M.C."/>
            <person name="Butler G."/>
            <person name="Nguyen T.T.M."/>
            <person name="Dewar K."/>
            <person name="Conant G."/>
            <person name="Drula E."/>
            <person name="Henrissat B."/>
            <person name="Hansel C."/>
            <person name="Singer S."/>
            <person name="Hutchinson M.I."/>
            <person name="de Vries R.P."/>
            <person name="Natvig D.O."/>
            <person name="Powell A.J."/>
            <person name="Tsang A."/>
            <person name="Grigoriev I.V."/>
        </authorList>
    </citation>
    <scope>NUCLEOTIDE SEQUENCE [LARGE SCALE GENOMIC DNA]</scope>
    <source>
        <strain evidence="1 2">CBS 494.80</strain>
    </source>
</reference>
<gene>
    <name evidence="1" type="ORF">VTL71DRAFT_15630</name>
</gene>
<keyword evidence="2" id="KW-1185">Reference proteome</keyword>
<sequence length="135" mass="15125">MAPAVKSRALLRLMAPSRVPLFPSPIASALHIQLRKREGTAALHGIMYHLICRAGPAAWLRCESNKLSLTVHGVKELPRTCHSLFVTIENCLYQDPTFRWLDSEGYLSRWYPSISISPALESDMDATQDHGGVRR</sequence>
<name>A0ABR4CH56_9HELO</name>
<evidence type="ECO:0000313" key="1">
    <source>
        <dbReference type="EMBL" id="KAL2069292.1"/>
    </source>
</evidence>
<organism evidence="1 2">
    <name type="scientific">Oculimacula yallundae</name>
    <dbReference type="NCBI Taxonomy" id="86028"/>
    <lineage>
        <taxon>Eukaryota</taxon>
        <taxon>Fungi</taxon>
        <taxon>Dikarya</taxon>
        <taxon>Ascomycota</taxon>
        <taxon>Pezizomycotina</taxon>
        <taxon>Leotiomycetes</taxon>
        <taxon>Helotiales</taxon>
        <taxon>Ploettnerulaceae</taxon>
        <taxon>Oculimacula</taxon>
    </lineage>
</organism>
<proteinExistence type="predicted"/>
<protein>
    <submittedName>
        <fullName evidence="1">Uncharacterized protein</fullName>
    </submittedName>
</protein>